<dbReference type="AlphaFoldDB" id="A0A4P9Z023"/>
<feature type="non-terminal residue" evidence="3">
    <location>
        <position position="1"/>
    </location>
</feature>
<reference evidence="4" key="1">
    <citation type="journal article" date="2018" name="Nat. Microbiol.">
        <title>Leveraging single-cell genomics to expand the fungal tree of life.</title>
        <authorList>
            <person name="Ahrendt S.R."/>
            <person name="Quandt C.A."/>
            <person name="Ciobanu D."/>
            <person name="Clum A."/>
            <person name="Salamov A."/>
            <person name="Andreopoulos B."/>
            <person name="Cheng J.F."/>
            <person name="Woyke T."/>
            <person name="Pelin A."/>
            <person name="Henrissat B."/>
            <person name="Reynolds N.K."/>
            <person name="Benny G.L."/>
            <person name="Smith M.E."/>
            <person name="James T.Y."/>
            <person name="Grigoriev I.V."/>
        </authorList>
    </citation>
    <scope>NUCLEOTIDE SEQUENCE [LARGE SCALE GENOMIC DNA]</scope>
    <source>
        <strain evidence="4">Benny S71-1</strain>
    </source>
</reference>
<evidence type="ECO:0000313" key="4">
    <source>
        <dbReference type="Proteomes" id="UP000278143"/>
    </source>
</evidence>
<dbReference type="PROSITE" id="PS51450">
    <property type="entry name" value="LRR"/>
    <property type="match status" value="1"/>
</dbReference>
<evidence type="ECO:0000256" key="2">
    <source>
        <dbReference type="ARBA" id="ARBA00022737"/>
    </source>
</evidence>
<gene>
    <name evidence="3" type="ORF">SYNPS1DRAFT_8560</name>
</gene>
<dbReference type="InterPro" id="IPR003591">
    <property type="entry name" value="Leu-rich_rpt_typical-subtyp"/>
</dbReference>
<dbReference type="SUPFAM" id="SSF52058">
    <property type="entry name" value="L domain-like"/>
    <property type="match status" value="1"/>
</dbReference>
<dbReference type="InterPro" id="IPR001611">
    <property type="entry name" value="Leu-rich_rpt"/>
</dbReference>
<dbReference type="PANTHER" id="PTHR48051">
    <property type="match status" value="1"/>
</dbReference>
<dbReference type="EMBL" id="KZ990095">
    <property type="protein sequence ID" value="RKP24670.1"/>
    <property type="molecule type" value="Genomic_DNA"/>
</dbReference>
<keyword evidence="2" id="KW-0677">Repeat</keyword>
<keyword evidence="1" id="KW-0433">Leucine-rich repeat</keyword>
<feature type="non-terminal residue" evidence="3">
    <location>
        <position position="90"/>
    </location>
</feature>
<accession>A0A4P9Z023</accession>
<organism evidence="3 4">
    <name type="scientific">Syncephalis pseudoplumigaleata</name>
    <dbReference type="NCBI Taxonomy" id="1712513"/>
    <lineage>
        <taxon>Eukaryota</taxon>
        <taxon>Fungi</taxon>
        <taxon>Fungi incertae sedis</taxon>
        <taxon>Zoopagomycota</taxon>
        <taxon>Zoopagomycotina</taxon>
        <taxon>Zoopagomycetes</taxon>
        <taxon>Zoopagales</taxon>
        <taxon>Piptocephalidaceae</taxon>
        <taxon>Syncephalis</taxon>
    </lineage>
</organism>
<dbReference type="SMART" id="SM00369">
    <property type="entry name" value="LRR_TYP"/>
    <property type="match status" value="2"/>
</dbReference>
<name>A0A4P9Z023_9FUNG</name>
<dbReference type="InterPro" id="IPR032675">
    <property type="entry name" value="LRR_dom_sf"/>
</dbReference>
<dbReference type="InterPro" id="IPR050216">
    <property type="entry name" value="LRR_domain-containing"/>
</dbReference>
<keyword evidence="4" id="KW-1185">Reference proteome</keyword>
<evidence type="ECO:0000313" key="3">
    <source>
        <dbReference type="EMBL" id="RKP24670.1"/>
    </source>
</evidence>
<protein>
    <submittedName>
        <fullName evidence="3">Uncharacterized protein</fullName>
    </submittedName>
</protein>
<dbReference type="Gene3D" id="3.80.10.10">
    <property type="entry name" value="Ribonuclease Inhibitor"/>
    <property type="match status" value="1"/>
</dbReference>
<dbReference type="GO" id="GO:0005737">
    <property type="term" value="C:cytoplasm"/>
    <property type="evidence" value="ECO:0007669"/>
    <property type="project" value="TreeGrafter"/>
</dbReference>
<dbReference type="Proteomes" id="UP000278143">
    <property type="component" value="Unassembled WGS sequence"/>
</dbReference>
<dbReference type="Pfam" id="PF13855">
    <property type="entry name" value="LRR_8"/>
    <property type="match status" value="1"/>
</dbReference>
<dbReference type="OrthoDB" id="1394818at2759"/>
<evidence type="ECO:0000256" key="1">
    <source>
        <dbReference type="ARBA" id="ARBA00022614"/>
    </source>
</evidence>
<proteinExistence type="predicted"/>
<sequence>HCTIMPPDVFALSLSFNKIVAFPVQFFQPLTKLRVLDLSGNGLRTLPRDIGLHLLQLREFRLSKNQLEFLPPSIGAMEDLELLDLGWNML</sequence>
<dbReference type="PANTHER" id="PTHR48051:SF1">
    <property type="entry name" value="RAS SUPPRESSOR PROTEIN 1"/>
    <property type="match status" value="1"/>
</dbReference>